<reference evidence="1 2" key="1">
    <citation type="submission" date="2016-07" db="EMBL/GenBank/DDBJ databases">
        <title>Multiple horizontal gene transfer events from other fungi enriched the ability of initially mycotrophic Trichoderma (Ascomycota) to feed on dead plant biomass.</title>
        <authorList>
            <consortium name="DOE Joint Genome Institute"/>
            <person name="Aerts A."/>
            <person name="Atanasova L."/>
            <person name="Chenthamara K."/>
            <person name="Zhang J."/>
            <person name="Grujic M."/>
            <person name="Henrissat B."/>
            <person name="Kuo A."/>
            <person name="Salamov A."/>
            <person name="Lipzen A."/>
            <person name="Labutti K."/>
            <person name="Barry K."/>
            <person name="Miao Y."/>
            <person name="Rahimi M.J."/>
            <person name="Shen Q."/>
            <person name="Grigoriev I.V."/>
            <person name="Kubicek C.P."/>
            <person name="Druzhinina I.S."/>
        </authorList>
    </citation>
    <scope>NUCLEOTIDE SEQUENCE [LARGE SCALE GENOMIC DNA]</scope>
    <source>
        <strain evidence="1 2">CBS 226.95</strain>
    </source>
</reference>
<dbReference type="Proteomes" id="UP000241690">
    <property type="component" value="Unassembled WGS sequence"/>
</dbReference>
<dbReference type="EMBL" id="KZ679675">
    <property type="protein sequence ID" value="PTB60745.1"/>
    <property type="molecule type" value="Genomic_DNA"/>
</dbReference>
<protein>
    <submittedName>
        <fullName evidence="1">Uncharacterized protein</fullName>
    </submittedName>
</protein>
<gene>
    <name evidence="1" type="ORF">M431DRAFT_195486</name>
</gene>
<proteinExistence type="predicted"/>
<dbReference type="GeneID" id="36621817"/>
<keyword evidence="2" id="KW-1185">Reference proteome</keyword>
<dbReference type="AlphaFoldDB" id="A0A2T4AUK8"/>
<accession>A0A2T4AUK8</accession>
<dbReference type="RefSeq" id="XP_024780422.1">
    <property type="nucleotide sequence ID" value="XM_024913256.1"/>
</dbReference>
<sequence length="244" mass="26997">MYGALCITLLCVYSEPSVTGSEHTQHISVDMHEREVMDARESNLLPSLFVMAYLGHAYMYRPCIRNKAKKFHAGTTGAFTRMFCMNCSPGEKQCVDNKPKAAIGMRANAPCTFVSQTQASGQPNLVESRNSFARRYLRQIVQIQSAKVISNSFVYQGRSKYLSARTFLHASQRSLIDFSAQNDTSGSSDSTNITKRVICIKNQDSADSPACIAIGLPPVPQQISSNRQMLTNALPIQRVMQSTP</sequence>
<evidence type="ECO:0000313" key="1">
    <source>
        <dbReference type="EMBL" id="PTB60745.1"/>
    </source>
</evidence>
<evidence type="ECO:0000313" key="2">
    <source>
        <dbReference type="Proteomes" id="UP000241690"/>
    </source>
</evidence>
<organism evidence="1 2">
    <name type="scientific">Trichoderma harzianum CBS 226.95</name>
    <dbReference type="NCBI Taxonomy" id="983964"/>
    <lineage>
        <taxon>Eukaryota</taxon>
        <taxon>Fungi</taxon>
        <taxon>Dikarya</taxon>
        <taxon>Ascomycota</taxon>
        <taxon>Pezizomycotina</taxon>
        <taxon>Sordariomycetes</taxon>
        <taxon>Hypocreomycetidae</taxon>
        <taxon>Hypocreales</taxon>
        <taxon>Hypocreaceae</taxon>
        <taxon>Trichoderma</taxon>
    </lineage>
</organism>
<name>A0A2T4AUK8_TRIHA</name>